<dbReference type="Proteomes" id="UP000220251">
    <property type="component" value="Unassembled WGS sequence"/>
</dbReference>
<keyword evidence="14" id="KW-1185">Reference proteome</keyword>
<evidence type="ECO:0000256" key="9">
    <source>
        <dbReference type="ARBA" id="ARBA00023209"/>
    </source>
</evidence>
<sequence length="280" mass="30593">MRNISLLPNIITAFGLACGLFVIFKMSMTPIGGVSVDVLVGIAGILILSAFADLLDGAIARVMKAESEFGGLFDSLADAISFGVAPAVVVLKTLSVEPGTSYSFLITFAAMVFTVCGVLRLIRFNINKNTIQHDDELLAAAKKNFTGLPIPAACGACISANLYLAKWSSLEPEIFTKEATIWVMVFVLTFLGYMMISRFRFPSLKSLHIKVASFKIVFLSILLTLLLFFGILHDFPLTFFAVSWLYLVVSLILYLARLIAGKRAKTLEDFEPAPEEEDVV</sequence>
<evidence type="ECO:0000256" key="12">
    <source>
        <dbReference type="SAM" id="Phobius"/>
    </source>
</evidence>
<keyword evidence="3" id="KW-0444">Lipid biosynthesis</keyword>
<reference evidence="14" key="1">
    <citation type="submission" date="2015-06" db="EMBL/GenBank/DDBJ databases">
        <authorList>
            <person name="Bertelli C."/>
        </authorList>
    </citation>
    <scope>NUCLEOTIDE SEQUENCE [LARGE SCALE GENOMIC DNA]</scope>
    <source>
        <strain evidence="14">CRIB-30</strain>
    </source>
</reference>
<dbReference type="OrthoDB" id="9777147at2"/>
<name>A0A0H5DNG1_9BACT</name>
<dbReference type="PANTHER" id="PTHR14269:SF61">
    <property type="entry name" value="CDP-DIACYLGLYCEROL--SERINE O-PHOSPHATIDYLTRANSFERASE"/>
    <property type="match status" value="1"/>
</dbReference>
<dbReference type="GO" id="GO:0008654">
    <property type="term" value="P:phospholipid biosynthetic process"/>
    <property type="evidence" value="ECO:0007669"/>
    <property type="project" value="UniProtKB-KW"/>
</dbReference>
<dbReference type="Pfam" id="PF01066">
    <property type="entry name" value="CDP-OH_P_transf"/>
    <property type="match status" value="1"/>
</dbReference>
<dbReference type="PANTHER" id="PTHR14269">
    <property type="entry name" value="CDP-DIACYLGLYCEROL--GLYCEROL-3-PHOSPHATE 3-PHOSPHATIDYLTRANSFERASE-RELATED"/>
    <property type="match status" value="1"/>
</dbReference>
<keyword evidence="8 12" id="KW-0472">Membrane</keyword>
<comment type="subcellular location">
    <subcellularLocation>
        <location evidence="1">Membrane</location>
        <topology evidence="1">Multi-pass membrane protein</topology>
    </subcellularLocation>
</comment>
<dbReference type="EMBL" id="CWGJ01000006">
    <property type="protein sequence ID" value="CRX37737.1"/>
    <property type="molecule type" value="Genomic_DNA"/>
</dbReference>
<keyword evidence="7" id="KW-0443">Lipid metabolism</keyword>
<dbReference type="AlphaFoldDB" id="A0A0H5DNG1"/>
<gene>
    <name evidence="13" type="primary">pssA</name>
    <name evidence="13" type="ORF">ELAC_0376</name>
</gene>
<keyword evidence="6 12" id="KW-1133">Transmembrane helix</keyword>
<dbReference type="InterPro" id="IPR043130">
    <property type="entry name" value="CDP-OH_PTrfase_TM_dom"/>
</dbReference>
<protein>
    <submittedName>
        <fullName evidence="13">Putative CDP-diacylglycerol--serine O-phosphatidyltransferase PssA</fullName>
        <ecNumber evidence="13">2.7.8.8</ecNumber>
    </submittedName>
</protein>
<evidence type="ECO:0000256" key="10">
    <source>
        <dbReference type="ARBA" id="ARBA00023264"/>
    </source>
</evidence>
<dbReference type="PROSITE" id="PS00379">
    <property type="entry name" value="CDP_ALCOHOL_P_TRANSF"/>
    <property type="match status" value="1"/>
</dbReference>
<feature type="transmembrane region" description="Helical" evidence="12">
    <location>
        <begin position="102"/>
        <end position="124"/>
    </location>
</feature>
<evidence type="ECO:0000256" key="2">
    <source>
        <dbReference type="ARBA" id="ARBA00010441"/>
    </source>
</evidence>
<evidence type="ECO:0000256" key="5">
    <source>
        <dbReference type="ARBA" id="ARBA00022692"/>
    </source>
</evidence>
<dbReference type="GO" id="GO:0003882">
    <property type="term" value="F:CDP-diacylglycerol-serine O-phosphatidyltransferase activity"/>
    <property type="evidence" value="ECO:0007669"/>
    <property type="project" value="UniProtKB-EC"/>
</dbReference>
<evidence type="ECO:0000256" key="7">
    <source>
        <dbReference type="ARBA" id="ARBA00023098"/>
    </source>
</evidence>
<dbReference type="InterPro" id="IPR048254">
    <property type="entry name" value="CDP_ALCOHOL_P_TRANSF_CS"/>
</dbReference>
<evidence type="ECO:0000256" key="6">
    <source>
        <dbReference type="ARBA" id="ARBA00022989"/>
    </source>
</evidence>
<dbReference type="GO" id="GO:0016020">
    <property type="term" value="C:membrane"/>
    <property type="evidence" value="ECO:0007669"/>
    <property type="project" value="UniProtKB-SubCell"/>
</dbReference>
<accession>A0A0H5DNG1</accession>
<dbReference type="RefSeq" id="WP_098037595.1">
    <property type="nucleotide sequence ID" value="NZ_CWGJ01000006.1"/>
</dbReference>
<keyword evidence="9" id="KW-0594">Phospholipid biosynthesis</keyword>
<feature type="transmembrane region" description="Helical" evidence="12">
    <location>
        <begin position="211"/>
        <end position="231"/>
    </location>
</feature>
<feature type="transmembrane region" description="Helical" evidence="12">
    <location>
        <begin position="237"/>
        <end position="256"/>
    </location>
</feature>
<keyword evidence="10" id="KW-1208">Phospholipid metabolism</keyword>
<feature type="transmembrane region" description="Helical" evidence="12">
    <location>
        <begin position="38"/>
        <end position="59"/>
    </location>
</feature>
<evidence type="ECO:0000256" key="4">
    <source>
        <dbReference type="ARBA" id="ARBA00022679"/>
    </source>
</evidence>
<evidence type="ECO:0000256" key="11">
    <source>
        <dbReference type="RuleBase" id="RU003750"/>
    </source>
</evidence>
<dbReference type="InterPro" id="IPR050324">
    <property type="entry name" value="CDP-alcohol_PTase-I"/>
</dbReference>
<dbReference type="EC" id="2.7.8.8" evidence="13"/>
<comment type="similarity">
    <text evidence="2 11">Belongs to the CDP-alcohol phosphatidyltransferase class-I family.</text>
</comment>
<feature type="transmembrane region" description="Helical" evidence="12">
    <location>
        <begin position="145"/>
        <end position="164"/>
    </location>
</feature>
<feature type="transmembrane region" description="Helical" evidence="12">
    <location>
        <begin position="179"/>
        <end position="199"/>
    </location>
</feature>
<dbReference type="PROSITE" id="PS51257">
    <property type="entry name" value="PROKAR_LIPOPROTEIN"/>
    <property type="match status" value="1"/>
</dbReference>
<feature type="transmembrane region" description="Helical" evidence="12">
    <location>
        <begin position="7"/>
        <end position="26"/>
    </location>
</feature>
<evidence type="ECO:0000313" key="14">
    <source>
        <dbReference type="Proteomes" id="UP000220251"/>
    </source>
</evidence>
<evidence type="ECO:0000256" key="8">
    <source>
        <dbReference type="ARBA" id="ARBA00023136"/>
    </source>
</evidence>
<evidence type="ECO:0000313" key="13">
    <source>
        <dbReference type="EMBL" id="CRX37737.1"/>
    </source>
</evidence>
<keyword evidence="5 12" id="KW-0812">Transmembrane</keyword>
<dbReference type="InterPro" id="IPR000462">
    <property type="entry name" value="CDP-OH_P_trans"/>
</dbReference>
<organism evidence="13 14">
    <name type="scientific">Estrella lausannensis</name>
    <dbReference type="NCBI Taxonomy" id="483423"/>
    <lineage>
        <taxon>Bacteria</taxon>
        <taxon>Pseudomonadati</taxon>
        <taxon>Chlamydiota</taxon>
        <taxon>Chlamydiia</taxon>
        <taxon>Parachlamydiales</taxon>
        <taxon>Candidatus Criblamydiaceae</taxon>
        <taxon>Estrella</taxon>
    </lineage>
</organism>
<evidence type="ECO:0000256" key="3">
    <source>
        <dbReference type="ARBA" id="ARBA00022516"/>
    </source>
</evidence>
<evidence type="ECO:0000256" key="1">
    <source>
        <dbReference type="ARBA" id="ARBA00004141"/>
    </source>
</evidence>
<keyword evidence="4 11" id="KW-0808">Transferase</keyword>
<proteinExistence type="inferred from homology"/>
<dbReference type="Gene3D" id="1.20.120.1760">
    <property type="match status" value="1"/>
</dbReference>